<dbReference type="EMBL" id="GG662650">
    <property type="protein sequence ID" value="EWS73730.1"/>
    <property type="molecule type" value="Genomic_DNA"/>
</dbReference>
<evidence type="ECO:0000313" key="1">
    <source>
        <dbReference type="EMBL" id="EWS73730.1"/>
    </source>
</evidence>
<proteinExistence type="predicted"/>
<dbReference type="KEGG" id="tet:TTHERM_001159889"/>
<organism evidence="1 2">
    <name type="scientific">Tetrahymena thermophila (strain SB210)</name>
    <dbReference type="NCBI Taxonomy" id="312017"/>
    <lineage>
        <taxon>Eukaryota</taxon>
        <taxon>Sar</taxon>
        <taxon>Alveolata</taxon>
        <taxon>Ciliophora</taxon>
        <taxon>Intramacronucleata</taxon>
        <taxon>Oligohymenophorea</taxon>
        <taxon>Hymenostomatida</taxon>
        <taxon>Tetrahymenina</taxon>
        <taxon>Tetrahymenidae</taxon>
        <taxon>Tetrahymena</taxon>
    </lineage>
</organism>
<gene>
    <name evidence="1" type="ORF">TTHERM_001159889</name>
</gene>
<dbReference type="InParanoid" id="W7X347"/>
<dbReference type="RefSeq" id="XP_012653768.1">
    <property type="nucleotide sequence ID" value="XM_012798314.1"/>
</dbReference>
<dbReference type="AlphaFoldDB" id="W7X347"/>
<sequence>MIIMIIYQPKLVIYQIILVYQIKGKQSQMVICPIFCQIKQLKKTCTNMFQIIKIKDGCWLCKMNQIHRIKLAYFLFQEIIINKIFMRILQIFRLTLIKSKILVQTSLSQKINQYHLRFKILLKNPQVIQILYTHLIKQNQIINIIWHVSKKLINHGVKKIVVLLNLLKLVTCAYVVLNSLQQWLKMSKICLQKIKICRQPLENKVYQTFQILLTFISLQYFGY</sequence>
<protein>
    <submittedName>
        <fullName evidence="1">Uncharacterized protein</fullName>
    </submittedName>
</protein>
<accession>W7X347</accession>
<reference evidence="2" key="1">
    <citation type="journal article" date="2006" name="PLoS Biol.">
        <title>Macronuclear genome sequence of the ciliate Tetrahymena thermophila, a model eukaryote.</title>
        <authorList>
            <person name="Eisen J.A."/>
            <person name="Coyne R.S."/>
            <person name="Wu M."/>
            <person name="Wu D."/>
            <person name="Thiagarajan M."/>
            <person name="Wortman J.R."/>
            <person name="Badger J.H."/>
            <person name="Ren Q."/>
            <person name="Amedeo P."/>
            <person name="Jones K.M."/>
            <person name="Tallon L.J."/>
            <person name="Delcher A.L."/>
            <person name="Salzberg S.L."/>
            <person name="Silva J.C."/>
            <person name="Haas B.J."/>
            <person name="Majoros W.H."/>
            <person name="Farzad M."/>
            <person name="Carlton J.M."/>
            <person name="Smith R.K. Jr."/>
            <person name="Garg J."/>
            <person name="Pearlman R.E."/>
            <person name="Karrer K.M."/>
            <person name="Sun L."/>
            <person name="Manning G."/>
            <person name="Elde N.C."/>
            <person name="Turkewitz A.P."/>
            <person name="Asai D.J."/>
            <person name="Wilkes D.E."/>
            <person name="Wang Y."/>
            <person name="Cai H."/>
            <person name="Collins K."/>
            <person name="Stewart B.A."/>
            <person name="Lee S.R."/>
            <person name="Wilamowska K."/>
            <person name="Weinberg Z."/>
            <person name="Ruzzo W.L."/>
            <person name="Wloga D."/>
            <person name="Gaertig J."/>
            <person name="Frankel J."/>
            <person name="Tsao C.-C."/>
            <person name="Gorovsky M.A."/>
            <person name="Keeling P.J."/>
            <person name="Waller R.F."/>
            <person name="Patron N.J."/>
            <person name="Cherry J.M."/>
            <person name="Stover N.A."/>
            <person name="Krieger C.J."/>
            <person name="del Toro C."/>
            <person name="Ryder H.F."/>
            <person name="Williamson S.C."/>
            <person name="Barbeau R.A."/>
            <person name="Hamilton E.P."/>
            <person name="Orias E."/>
        </authorList>
    </citation>
    <scope>NUCLEOTIDE SEQUENCE [LARGE SCALE GENOMIC DNA]</scope>
    <source>
        <strain evidence="2">SB210</strain>
    </source>
</reference>
<name>W7X347_TETTS</name>
<dbReference type="Proteomes" id="UP000009168">
    <property type="component" value="Unassembled WGS sequence"/>
</dbReference>
<dbReference type="GeneID" id="24441837"/>
<keyword evidence="2" id="KW-1185">Reference proteome</keyword>
<evidence type="ECO:0000313" key="2">
    <source>
        <dbReference type="Proteomes" id="UP000009168"/>
    </source>
</evidence>